<evidence type="ECO:0000313" key="3">
    <source>
        <dbReference type="Proteomes" id="UP000799118"/>
    </source>
</evidence>
<evidence type="ECO:0000256" key="1">
    <source>
        <dbReference type="SAM" id="MobiDB-lite"/>
    </source>
</evidence>
<name>A0A6A4HUE2_9AGAR</name>
<dbReference type="AlphaFoldDB" id="A0A6A4HUE2"/>
<dbReference type="Proteomes" id="UP000799118">
    <property type="component" value="Unassembled WGS sequence"/>
</dbReference>
<organism evidence="2 3">
    <name type="scientific">Gymnopus androsaceus JB14</name>
    <dbReference type="NCBI Taxonomy" id="1447944"/>
    <lineage>
        <taxon>Eukaryota</taxon>
        <taxon>Fungi</taxon>
        <taxon>Dikarya</taxon>
        <taxon>Basidiomycota</taxon>
        <taxon>Agaricomycotina</taxon>
        <taxon>Agaricomycetes</taxon>
        <taxon>Agaricomycetidae</taxon>
        <taxon>Agaricales</taxon>
        <taxon>Marasmiineae</taxon>
        <taxon>Omphalotaceae</taxon>
        <taxon>Gymnopus</taxon>
    </lineage>
</organism>
<accession>A0A6A4HUE2</accession>
<dbReference type="EMBL" id="ML769439">
    <property type="protein sequence ID" value="KAE9402069.1"/>
    <property type="molecule type" value="Genomic_DNA"/>
</dbReference>
<gene>
    <name evidence="2" type="ORF">BT96DRAFT_856021</name>
</gene>
<evidence type="ECO:0000313" key="2">
    <source>
        <dbReference type="EMBL" id="KAE9402069.1"/>
    </source>
</evidence>
<dbReference type="OrthoDB" id="3223751at2759"/>
<protein>
    <recommendedName>
        <fullName evidence="4">BTB domain-containing protein</fullName>
    </recommendedName>
</protein>
<sequence length="262" mass="29745">MSTESDREKPDYEPESAIPCDTNDGSSSPATLVPDIPSSPTLSKKLPLKLVLTQDSSYYYECRIFLVEECLFQIPIHFLAVESEVFQGMVELPIPSDGEGLLKGNPIHLEGVLEDDFRQLLRVLCPPKRFNATAEKLSFSQWTSVLKLADKWCMGAVRAHAISKMAALPDIDPVDKVVIARRYDIQLWFAPLFNEILRRAKSFTESDVEKLGLSTVLRLMGLRDRLSHYDLNNRGHSGWKLMDKRPFVDVNFVEVIKQEFSL</sequence>
<feature type="compositionally biased region" description="Basic and acidic residues" evidence="1">
    <location>
        <begin position="1"/>
        <end position="12"/>
    </location>
</feature>
<keyword evidence="3" id="KW-1185">Reference proteome</keyword>
<reference evidence="2" key="1">
    <citation type="journal article" date="2019" name="Environ. Microbiol.">
        <title>Fungal ecological strategies reflected in gene transcription - a case study of two litter decomposers.</title>
        <authorList>
            <person name="Barbi F."/>
            <person name="Kohler A."/>
            <person name="Barry K."/>
            <person name="Baskaran P."/>
            <person name="Daum C."/>
            <person name="Fauchery L."/>
            <person name="Ihrmark K."/>
            <person name="Kuo A."/>
            <person name="LaButti K."/>
            <person name="Lipzen A."/>
            <person name="Morin E."/>
            <person name="Grigoriev I.V."/>
            <person name="Henrissat B."/>
            <person name="Lindahl B."/>
            <person name="Martin F."/>
        </authorList>
    </citation>
    <scope>NUCLEOTIDE SEQUENCE</scope>
    <source>
        <strain evidence="2">JB14</strain>
    </source>
</reference>
<evidence type="ECO:0008006" key="4">
    <source>
        <dbReference type="Google" id="ProtNLM"/>
    </source>
</evidence>
<feature type="region of interest" description="Disordered" evidence="1">
    <location>
        <begin position="1"/>
        <end position="36"/>
    </location>
</feature>
<proteinExistence type="predicted"/>